<dbReference type="InterPro" id="IPR024072">
    <property type="entry name" value="DHFR-like_dom_sf"/>
</dbReference>
<dbReference type="Pfam" id="PF01872">
    <property type="entry name" value="RibD_C"/>
    <property type="match status" value="1"/>
</dbReference>
<comment type="caution">
    <text evidence="2">The sequence shown here is derived from an EMBL/GenBank/DDBJ whole genome shotgun (WGS) entry which is preliminary data.</text>
</comment>
<protein>
    <submittedName>
        <fullName evidence="2">Dihydrofolate reductase family protein</fullName>
    </submittedName>
</protein>
<dbReference type="InterPro" id="IPR002734">
    <property type="entry name" value="RibDG_C"/>
</dbReference>
<dbReference type="SUPFAM" id="SSF53597">
    <property type="entry name" value="Dihydrofolate reductase-like"/>
    <property type="match status" value="1"/>
</dbReference>
<dbReference type="PANTHER" id="PTHR38011:SF11">
    <property type="entry name" value="2,5-DIAMINO-6-RIBOSYLAMINO-4(3H)-PYRIMIDINONE 5'-PHOSPHATE REDUCTASE"/>
    <property type="match status" value="1"/>
</dbReference>
<accession>A0ABP4TPE8</accession>
<dbReference type="PANTHER" id="PTHR38011">
    <property type="entry name" value="DIHYDROFOLATE REDUCTASE FAMILY PROTEIN (AFU_ORTHOLOGUE AFUA_8G06820)"/>
    <property type="match status" value="1"/>
</dbReference>
<dbReference type="EMBL" id="BAAANF010000015">
    <property type="protein sequence ID" value="GAA1690774.1"/>
    <property type="molecule type" value="Genomic_DNA"/>
</dbReference>
<organism evidence="2 3">
    <name type="scientific">Kribbella yunnanensis</name>
    <dbReference type="NCBI Taxonomy" id="190194"/>
    <lineage>
        <taxon>Bacteria</taxon>
        <taxon>Bacillati</taxon>
        <taxon>Actinomycetota</taxon>
        <taxon>Actinomycetes</taxon>
        <taxon>Propionibacteriales</taxon>
        <taxon>Kribbellaceae</taxon>
        <taxon>Kribbella</taxon>
    </lineage>
</organism>
<feature type="domain" description="Bacterial bifunctional deaminase-reductase C-terminal" evidence="1">
    <location>
        <begin position="10"/>
        <end position="176"/>
    </location>
</feature>
<sequence length="188" mass="19823">MAGMGLTTYYIFASLDGFVAAEDNGLDWLYGLDAADRDFSDFLAGVGAFAMGSSTYESVLRDSGLLEHPERWLEGHRGRPAWVFSSRELPVIPGADITFVNGDVAPVHAAMVAAAGEKDVFIAGGGGLAARFAAAGLLDRMVVGVAPAILTAGKPLFPSVLTPAELRLEQVERVGQIAYLTYVVATSR</sequence>
<evidence type="ECO:0000313" key="3">
    <source>
        <dbReference type="Proteomes" id="UP001500280"/>
    </source>
</evidence>
<dbReference type="Proteomes" id="UP001500280">
    <property type="component" value="Unassembled WGS sequence"/>
</dbReference>
<gene>
    <name evidence="2" type="ORF">GCM10009745_39990</name>
</gene>
<reference evidence="3" key="1">
    <citation type="journal article" date="2019" name="Int. J. Syst. Evol. Microbiol.">
        <title>The Global Catalogue of Microorganisms (GCM) 10K type strain sequencing project: providing services to taxonomists for standard genome sequencing and annotation.</title>
        <authorList>
            <consortium name="The Broad Institute Genomics Platform"/>
            <consortium name="The Broad Institute Genome Sequencing Center for Infectious Disease"/>
            <person name="Wu L."/>
            <person name="Ma J."/>
        </authorList>
    </citation>
    <scope>NUCLEOTIDE SEQUENCE [LARGE SCALE GENOMIC DNA]</scope>
    <source>
        <strain evidence="3">JCM 14307</strain>
    </source>
</reference>
<evidence type="ECO:0000259" key="1">
    <source>
        <dbReference type="Pfam" id="PF01872"/>
    </source>
</evidence>
<evidence type="ECO:0000313" key="2">
    <source>
        <dbReference type="EMBL" id="GAA1690774.1"/>
    </source>
</evidence>
<keyword evidence="3" id="KW-1185">Reference proteome</keyword>
<dbReference type="Gene3D" id="3.40.430.10">
    <property type="entry name" value="Dihydrofolate Reductase, subunit A"/>
    <property type="match status" value="1"/>
</dbReference>
<name>A0ABP4TPE8_9ACTN</name>
<proteinExistence type="predicted"/>
<dbReference type="InterPro" id="IPR050765">
    <property type="entry name" value="Riboflavin_Biosynth_HTPR"/>
</dbReference>